<dbReference type="InterPro" id="IPR050964">
    <property type="entry name" value="Striated_Muscle_Regulatory"/>
</dbReference>
<dbReference type="EMBL" id="CAEZYT010000073">
    <property type="protein sequence ID" value="CAB4741501.1"/>
    <property type="molecule type" value="Genomic_DNA"/>
</dbReference>
<evidence type="ECO:0000256" key="1">
    <source>
        <dbReference type="ARBA" id="ARBA00022737"/>
    </source>
</evidence>
<feature type="domain" description="Fibronectin type-III" evidence="2">
    <location>
        <begin position="425"/>
        <end position="522"/>
    </location>
</feature>
<dbReference type="Gene3D" id="2.60.40.1080">
    <property type="match status" value="1"/>
</dbReference>
<evidence type="ECO:0000259" key="2">
    <source>
        <dbReference type="PROSITE" id="PS50853"/>
    </source>
</evidence>
<dbReference type="SUPFAM" id="SSF49373">
    <property type="entry name" value="Invasin/intimin cell-adhesion fragments"/>
    <property type="match status" value="1"/>
</dbReference>
<feature type="domain" description="Fibronectin type-III" evidence="2">
    <location>
        <begin position="900"/>
        <end position="990"/>
    </location>
</feature>
<feature type="domain" description="Fibronectin type-III" evidence="2">
    <location>
        <begin position="1"/>
        <end position="53"/>
    </location>
</feature>
<gene>
    <name evidence="3" type="ORF">UFOPK2772_01041</name>
</gene>
<dbReference type="InterPro" id="IPR036116">
    <property type="entry name" value="FN3_sf"/>
</dbReference>
<organism evidence="3">
    <name type="scientific">freshwater metagenome</name>
    <dbReference type="NCBI Taxonomy" id="449393"/>
    <lineage>
        <taxon>unclassified sequences</taxon>
        <taxon>metagenomes</taxon>
        <taxon>ecological metagenomes</taxon>
    </lineage>
</organism>
<dbReference type="Gene3D" id="2.60.40.10">
    <property type="entry name" value="Immunoglobulins"/>
    <property type="match status" value="7"/>
</dbReference>
<sequence>MNRDDSITTGDYSCTVQNLRAGVSYAVSVVAKNSVGDSSALSIGNIIPGLSQTVTVSTPISKFIGNSDFTLTATATSGGALTFATSDSTCTVVSGTGLVHIVSVGTCTVTATQAGATNSDDSMYKSASANSVITISAAAPGKATITKVVGGDTKLTITWTNPTFTGGATLTQEVTATASGNATRTCTTSPSATTCEITGLTNMVTYTLVVKEINTAGNSLSDSAEGVPFLNSRAPMPITATGGIREVALTWVAPAEYESGYSLHHYVIYKDNVVWLTTSDSSTVSATVSGLANFTTYSFKARAVVVKNADATVFLDGDFTSIATAKTLNVPSAPSSLGVTATSTTLAVSWNTPEADGGSSILSYVASATAAGVTTSCPATAPARTCTITGLTLGTTYAISVTATNAVGTGSALTGSQATTAAPTTPELVSAVGTASSGTVLVSWNLVADPVGAPVTSYLVTAYTSSGGTAFKCSASATSTSCTVSGIAYKTDYTFKVVARNTAGSSPDSNTSSVVNLVIAQSITFDMAASAGFNVGSIVLTASASSGLAVTYTVSTGSICSVSGSTLTFIAVGTCTVSASQSGADSNYSAATPVLDSIEVTAVTPPAIALSQVAPGASKLTATWSAATQFGGSTLSGYVLSWAQNADFSDENSATVSGTTSVINELLAKTTYRVRIKVVTTAGTSSAWSNVLVGTTFGLPAAPTIGTPSFTTPGVVTVNWTNVPTADNGGTPVTGYTAEAYNNATSLATGFTCSAASSTCDISGLNGALTYFFKVTATNAVGSATSAASETKQPGTAQTITPGNMSVTHAYNPFLETSTTTSGLPLLFTKLADTPTSSYAQTGWGTGRTVCSVSSSGTVTVDLAGVCTITVSQDGTDSGSPTQYFAATSVVTTVTVAATAPSVVTGLTLTPDDGKVTATWLAPTNDGGAPIISYLLNWYKSGTSRSDASHGAATVTAPTLSYLVTGLTNGTTYTFEIQAVNKANLTGAIL</sequence>
<feature type="domain" description="Fibronectin type-III" evidence="2">
    <location>
        <begin position="702"/>
        <end position="799"/>
    </location>
</feature>
<dbReference type="SMART" id="SM00060">
    <property type="entry name" value="FN3"/>
    <property type="match status" value="7"/>
</dbReference>
<reference evidence="3" key="1">
    <citation type="submission" date="2020-05" db="EMBL/GenBank/DDBJ databases">
        <authorList>
            <person name="Chiriac C."/>
            <person name="Salcher M."/>
            <person name="Ghai R."/>
            <person name="Kavagutti S V."/>
        </authorList>
    </citation>
    <scope>NUCLEOTIDE SEQUENCE</scope>
</reference>
<dbReference type="PRINTS" id="PR00014">
    <property type="entry name" value="FNTYPEIII"/>
</dbReference>
<dbReference type="AlphaFoldDB" id="A0A6J6T2W6"/>
<accession>A0A6J6T2W6</accession>
<evidence type="ECO:0000313" key="3">
    <source>
        <dbReference type="EMBL" id="CAB4741501.1"/>
    </source>
</evidence>
<proteinExistence type="predicted"/>
<dbReference type="InterPro" id="IPR003961">
    <property type="entry name" value="FN3_dom"/>
</dbReference>
<feature type="domain" description="Fibronectin type-III" evidence="2">
    <location>
        <begin position="602"/>
        <end position="699"/>
    </location>
</feature>
<feature type="domain" description="Fibronectin type-III" evidence="2">
    <location>
        <begin position="139"/>
        <end position="235"/>
    </location>
</feature>
<dbReference type="PROSITE" id="PS50853">
    <property type="entry name" value="FN3"/>
    <property type="match status" value="7"/>
</dbReference>
<dbReference type="PANTHER" id="PTHR13817">
    <property type="entry name" value="TITIN"/>
    <property type="match status" value="1"/>
</dbReference>
<dbReference type="InterPro" id="IPR008964">
    <property type="entry name" value="Invasin/intimin_cell_adhesion"/>
</dbReference>
<dbReference type="SUPFAM" id="SSF49265">
    <property type="entry name" value="Fibronectin type III"/>
    <property type="match status" value="4"/>
</dbReference>
<dbReference type="InterPro" id="IPR013783">
    <property type="entry name" value="Ig-like_fold"/>
</dbReference>
<feature type="domain" description="Fibronectin type-III" evidence="2">
    <location>
        <begin position="330"/>
        <end position="423"/>
    </location>
</feature>
<dbReference type="PANTHER" id="PTHR13817:SF73">
    <property type="entry name" value="FIBRONECTIN TYPE-III DOMAIN-CONTAINING PROTEIN"/>
    <property type="match status" value="1"/>
</dbReference>
<name>A0A6J6T2W6_9ZZZZ</name>
<dbReference type="CDD" id="cd00063">
    <property type="entry name" value="FN3"/>
    <property type="match status" value="4"/>
</dbReference>
<dbReference type="Pfam" id="PF00041">
    <property type="entry name" value="fn3"/>
    <property type="match status" value="4"/>
</dbReference>
<protein>
    <submittedName>
        <fullName evidence="3">Unannotated protein</fullName>
    </submittedName>
</protein>
<keyword evidence="1" id="KW-0677">Repeat</keyword>